<reference evidence="3 4" key="1">
    <citation type="submission" date="2018-03" db="EMBL/GenBank/DDBJ databases">
        <title>Genomic Encyclopedia of Archaeal and Bacterial Type Strains, Phase II (KMG-II): from individual species to whole genera.</title>
        <authorList>
            <person name="Goeker M."/>
        </authorList>
    </citation>
    <scope>NUCLEOTIDE SEQUENCE [LARGE SCALE GENOMIC DNA]</scope>
    <source>
        <strain evidence="3 4">ATCC BAA-1496</strain>
    </source>
</reference>
<organism evidence="3 4">
    <name type="scientific">Knoellia remsis</name>
    <dbReference type="NCBI Taxonomy" id="407159"/>
    <lineage>
        <taxon>Bacteria</taxon>
        <taxon>Bacillati</taxon>
        <taxon>Actinomycetota</taxon>
        <taxon>Actinomycetes</taxon>
        <taxon>Micrococcales</taxon>
        <taxon>Intrasporangiaceae</taxon>
        <taxon>Knoellia</taxon>
    </lineage>
</organism>
<keyword evidence="2" id="KW-0472">Membrane</keyword>
<proteinExistence type="predicted"/>
<keyword evidence="4" id="KW-1185">Reference proteome</keyword>
<evidence type="ECO:0000256" key="2">
    <source>
        <dbReference type="SAM" id="Phobius"/>
    </source>
</evidence>
<keyword evidence="2" id="KW-1133">Transmembrane helix</keyword>
<name>A0A2T0UN02_9MICO</name>
<keyword evidence="2" id="KW-0812">Transmembrane</keyword>
<evidence type="ECO:0000313" key="4">
    <source>
        <dbReference type="Proteomes" id="UP000237822"/>
    </source>
</evidence>
<feature type="transmembrane region" description="Helical" evidence="2">
    <location>
        <begin position="68"/>
        <end position="85"/>
    </location>
</feature>
<sequence length="162" mass="17182">MWPVTAAVVVLGLMLLAWDAWAAIWTTAPLFGEISTRADRIEAGMVLLTGTVPVLVWSAWAILRGSRLGLALLLAPTALLGWMGVNELGNAGDPSAPDHARPVRWFDATDELTRGNWAVAALGVLALVVTAVMRHRGAQRNGRHRDGIRAGGTDEGATDNIG</sequence>
<protein>
    <submittedName>
        <fullName evidence="3">Uncharacterized protein</fullName>
    </submittedName>
</protein>
<evidence type="ECO:0000313" key="3">
    <source>
        <dbReference type="EMBL" id="PRY59309.1"/>
    </source>
</evidence>
<dbReference type="AlphaFoldDB" id="A0A2T0UN02"/>
<feature type="region of interest" description="Disordered" evidence="1">
    <location>
        <begin position="140"/>
        <end position="162"/>
    </location>
</feature>
<gene>
    <name evidence="3" type="ORF">BCF74_11046</name>
</gene>
<feature type="transmembrane region" description="Helical" evidence="2">
    <location>
        <begin position="115"/>
        <end position="133"/>
    </location>
</feature>
<accession>A0A2T0UN02</accession>
<dbReference type="EMBL" id="PVTI01000010">
    <property type="protein sequence ID" value="PRY59309.1"/>
    <property type="molecule type" value="Genomic_DNA"/>
</dbReference>
<dbReference type="Proteomes" id="UP000237822">
    <property type="component" value="Unassembled WGS sequence"/>
</dbReference>
<comment type="caution">
    <text evidence="3">The sequence shown here is derived from an EMBL/GenBank/DDBJ whole genome shotgun (WGS) entry which is preliminary data.</text>
</comment>
<feature type="transmembrane region" description="Helical" evidence="2">
    <location>
        <begin position="46"/>
        <end position="63"/>
    </location>
</feature>
<evidence type="ECO:0000256" key="1">
    <source>
        <dbReference type="SAM" id="MobiDB-lite"/>
    </source>
</evidence>